<name>A0AAD6PQH7_9ROSI</name>
<organism evidence="3 4">
    <name type="scientific">Populus alba x Populus x berolinensis</name>
    <dbReference type="NCBI Taxonomy" id="444605"/>
    <lineage>
        <taxon>Eukaryota</taxon>
        <taxon>Viridiplantae</taxon>
        <taxon>Streptophyta</taxon>
        <taxon>Embryophyta</taxon>
        <taxon>Tracheophyta</taxon>
        <taxon>Spermatophyta</taxon>
        <taxon>Magnoliopsida</taxon>
        <taxon>eudicotyledons</taxon>
        <taxon>Gunneridae</taxon>
        <taxon>Pentapetalae</taxon>
        <taxon>rosids</taxon>
        <taxon>fabids</taxon>
        <taxon>Malpighiales</taxon>
        <taxon>Salicaceae</taxon>
        <taxon>Saliceae</taxon>
        <taxon>Populus</taxon>
    </lineage>
</organism>
<dbReference type="Pfam" id="PF02458">
    <property type="entry name" value="Transferase"/>
    <property type="match status" value="2"/>
</dbReference>
<evidence type="ECO:0000256" key="1">
    <source>
        <dbReference type="ARBA" id="ARBA00022679"/>
    </source>
</evidence>
<reference evidence="3" key="1">
    <citation type="journal article" date="2023" name="Mol. Ecol. Resour.">
        <title>Chromosome-level genome assembly of a triploid poplar Populus alba 'Berolinensis'.</title>
        <authorList>
            <person name="Chen S."/>
            <person name="Yu Y."/>
            <person name="Wang X."/>
            <person name="Wang S."/>
            <person name="Zhang T."/>
            <person name="Zhou Y."/>
            <person name="He R."/>
            <person name="Meng N."/>
            <person name="Wang Y."/>
            <person name="Liu W."/>
            <person name="Liu Z."/>
            <person name="Liu J."/>
            <person name="Guo Q."/>
            <person name="Huang H."/>
            <person name="Sederoff R.R."/>
            <person name="Wang G."/>
            <person name="Qu G."/>
            <person name="Chen S."/>
        </authorList>
    </citation>
    <scope>NUCLEOTIDE SEQUENCE</scope>
    <source>
        <strain evidence="3">SC-2020</strain>
    </source>
</reference>
<dbReference type="GO" id="GO:0016747">
    <property type="term" value="F:acyltransferase activity, transferring groups other than amino-acyl groups"/>
    <property type="evidence" value="ECO:0007669"/>
    <property type="project" value="UniProtKB-ARBA"/>
</dbReference>
<dbReference type="InterPro" id="IPR023213">
    <property type="entry name" value="CAT-like_dom_sf"/>
</dbReference>
<dbReference type="InterPro" id="IPR051504">
    <property type="entry name" value="Plant_metabolite_acyltrans"/>
</dbReference>
<keyword evidence="2" id="KW-0012">Acyltransferase</keyword>
<evidence type="ECO:0000256" key="2">
    <source>
        <dbReference type="ARBA" id="ARBA00023315"/>
    </source>
</evidence>
<evidence type="ECO:0000313" key="4">
    <source>
        <dbReference type="Proteomes" id="UP001164929"/>
    </source>
</evidence>
<dbReference type="Gene3D" id="3.30.559.10">
    <property type="entry name" value="Chloramphenicol acetyltransferase-like domain"/>
    <property type="match status" value="3"/>
</dbReference>
<dbReference type="AlphaFoldDB" id="A0AAD6PQH7"/>
<comment type="caution">
    <text evidence="3">The sequence shown here is derived from an EMBL/GenBank/DDBJ whole genome shotgun (WGS) entry which is preliminary data.</text>
</comment>
<keyword evidence="1" id="KW-0808">Transferase</keyword>
<accession>A0AAD6PQH7</accession>
<keyword evidence="4" id="KW-1185">Reference proteome</keyword>
<dbReference type="Proteomes" id="UP001164929">
    <property type="component" value="Chromosome 19"/>
</dbReference>
<sequence length="626" mass="70057">MIKSQEKEASDLFDNDKVYYFGFVADCRHRLEVKLPATYFGNCLAICYVAAKKSELLGENGIIMAARAIGKKVKELESGVLAGAEKWISNWKEVSEQGRLVTVAGSPKLRAYETDFGWGRPKKTEVLHVYASGGFHLCECRDGGGGVEIGLALPQGQMDVFSGIFEQVIDHFRVSPPLGSVPTTSLPLTFFDFPWLLCRPMERLFFYEFPYPTLYLTNNILPILKNSLSLTLQHFFPLASNLMCPPSPQKPYILYKDGDSIPFTVVESMLDFDQLIGDHAGVDLRELQCFVPKWPPTRVTSDDTRVVPLLALQVAVFPNSGICIGAKFCHVVADGMAFSHFMKSWASIFRSREDIACLEKSMLPSHDRSGIKDPLGLESIFTKDWWNWASSWDYDLGSTYDDQLRDKVGVTFTIGQTHMERLKDLVSIKCMENYPGQVHVSTFVVACAFTWVNMIKSQEKDASDLLDNDKVYYFVFPADCRHRPEVKLPATYFGNCLAVCYVPAKKSELLGENGIIMAAREIGKKVKELESGVFVGAEKWISKWKEVSEQGRLVTVAGSPKLRAYDTDFGWGRPKKTEVPHIYASGSFHLCECRDGGGGVEIGLALPQDQMDVFSGIFEQGKQNLI</sequence>
<dbReference type="EMBL" id="JAQIZT010000019">
    <property type="protein sequence ID" value="KAJ6952793.1"/>
    <property type="molecule type" value="Genomic_DNA"/>
</dbReference>
<proteinExistence type="predicted"/>
<evidence type="ECO:0000313" key="3">
    <source>
        <dbReference type="EMBL" id="KAJ6952793.1"/>
    </source>
</evidence>
<gene>
    <name evidence="3" type="ORF">NC653_041813</name>
</gene>
<protein>
    <submittedName>
        <fullName evidence="3">Coumaroyl-CoA:anthocyanidin 3-O-glucoside-6''-O-coumaroyltransferase 1-like</fullName>
    </submittedName>
</protein>
<dbReference type="PANTHER" id="PTHR31625">
    <property type="match status" value="1"/>
</dbReference>